<dbReference type="AlphaFoldDB" id="A0A6J5EJX7"/>
<feature type="compositionally biased region" description="Polar residues" evidence="1">
    <location>
        <begin position="48"/>
        <end position="59"/>
    </location>
</feature>
<keyword evidence="3" id="KW-1185">Reference proteome</keyword>
<accession>A0A6J5EJX7</accession>
<gene>
    <name evidence="2" type="ORF">LMG29542_05438</name>
</gene>
<evidence type="ECO:0000313" key="3">
    <source>
        <dbReference type="Proteomes" id="UP000494363"/>
    </source>
</evidence>
<proteinExistence type="predicted"/>
<dbReference type="RefSeq" id="WP_175229513.1">
    <property type="nucleotide sequence ID" value="NZ_CADIKH010000031.1"/>
</dbReference>
<feature type="region of interest" description="Disordered" evidence="1">
    <location>
        <begin position="48"/>
        <end position="72"/>
    </location>
</feature>
<dbReference type="Proteomes" id="UP000494363">
    <property type="component" value="Unassembled WGS sequence"/>
</dbReference>
<organism evidence="2 3">
    <name type="scientific">Paraburkholderia humisilvae</name>
    <dbReference type="NCBI Taxonomy" id="627669"/>
    <lineage>
        <taxon>Bacteria</taxon>
        <taxon>Pseudomonadati</taxon>
        <taxon>Pseudomonadota</taxon>
        <taxon>Betaproteobacteria</taxon>
        <taxon>Burkholderiales</taxon>
        <taxon>Burkholderiaceae</taxon>
        <taxon>Paraburkholderia</taxon>
    </lineage>
</organism>
<reference evidence="2 3" key="1">
    <citation type="submission" date="2020-04" db="EMBL/GenBank/DDBJ databases">
        <authorList>
            <person name="De Canck E."/>
        </authorList>
    </citation>
    <scope>NUCLEOTIDE SEQUENCE [LARGE SCALE GENOMIC DNA]</scope>
    <source>
        <strain evidence="2 3">LMG 29542</strain>
    </source>
</reference>
<dbReference type="EMBL" id="CADIKH010000031">
    <property type="protein sequence ID" value="CAB3766808.1"/>
    <property type="molecule type" value="Genomic_DNA"/>
</dbReference>
<name>A0A6J5EJX7_9BURK</name>
<evidence type="ECO:0000313" key="2">
    <source>
        <dbReference type="EMBL" id="CAB3766808.1"/>
    </source>
</evidence>
<evidence type="ECO:0000256" key="1">
    <source>
        <dbReference type="SAM" id="MobiDB-lite"/>
    </source>
</evidence>
<sequence>MTQLRSVVRVVVHAEIAVFAGRAAPTRETMRAGQTKRSEWGETIGSTTVTLNPGANHAQTAAHAVRGASRAW</sequence>
<protein>
    <submittedName>
        <fullName evidence="2">Uncharacterized protein</fullName>
    </submittedName>
</protein>